<dbReference type="EMBL" id="JAHZSS010000010">
    <property type="protein sequence ID" value="MBW8191400.1"/>
    <property type="molecule type" value="Genomic_DNA"/>
</dbReference>
<dbReference type="RefSeq" id="WP_220104083.1">
    <property type="nucleotide sequence ID" value="NZ_JAHZSS010000010.1"/>
</dbReference>
<gene>
    <name evidence="1" type="ORF">K0504_10150</name>
</gene>
<organism evidence="1 2">
    <name type="scientific">Neiella holothuriorum</name>
    <dbReference type="NCBI Taxonomy" id="2870530"/>
    <lineage>
        <taxon>Bacteria</taxon>
        <taxon>Pseudomonadati</taxon>
        <taxon>Pseudomonadota</taxon>
        <taxon>Gammaproteobacteria</taxon>
        <taxon>Alteromonadales</taxon>
        <taxon>Echinimonadaceae</taxon>
        <taxon>Neiella</taxon>
    </lineage>
</organism>
<protein>
    <submittedName>
        <fullName evidence="1">Uncharacterized protein</fullName>
    </submittedName>
</protein>
<keyword evidence="2" id="KW-1185">Reference proteome</keyword>
<sequence>MLDKLHNNELLALSALSYLVHHEAPNALFDWDTACGLGKLELHVSEEGDVFLEQQERSSTPFRLTFDLQAAFEGTQQDSLDSQSAQSLISLGMFSQLIPQLWAQSDPLGLHKNGYGERDALLQNLRKGSLELRSDDLYQFLAMPVLSENAHVH</sequence>
<comment type="caution">
    <text evidence="1">The sequence shown here is derived from an EMBL/GenBank/DDBJ whole genome shotgun (WGS) entry which is preliminary data.</text>
</comment>
<name>A0ABS7EGJ8_9GAMM</name>
<evidence type="ECO:0000313" key="1">
    <source>
        <dbReference type="EMBL" id="MBW8191400.1"/>
    </source>
</evidence>
<accession>A0ABS7EGJ8</accession>
<reference evidence="1" key="1">
    <citation type="submission" date="2021-07" db="EMBL/GenBank/DDBJ databases">
        <title>Neiella marina sp. nov., isolated from the intestinal content of sea cucumber Apostichopus japonicus.</title>
        <authorList>
            <person name="Bai X."/>
        </authorList>
    </citation>
    <scope>NUCLEOTIDE SEQUENCE</scope>
    <source>
        <strain evidence="1">126</strain>
    </source>
</reference>
<dbReference type="Proteomes" id="UP001166251">
    <property type="component" value="Unassembled WGS sequence"/>
</dbReference>
<evidence type="ECO:0000313" key="2">
    <source>
        <dbReference type="Proteomes" id="UP001166251"/>
    </source>
</evidence>
<proteinExistence type="predicted"/>